<evidence type="ECO:0000259" key="1">
    <source>
        <dbReference type="PROSITE" id="PS51340"/>
    </source>
</evidence>
<protein>
    <submittedName>
        <fullName evidence="2">Aminoacylhistidine dipeptidase</fullName>
        <ecNumber evidence="2">3.4.13.20</ecNumber>
    </submittedName>
</protein>
<dbReference type="GeneID" id="25729496"/>
<keyword evidence="2" id="KW-0378">Hydrolase</keyword>
<dbReference type="EMBL" id="KK103318">
    <property type="protein sequence ID" value="KIY95799.1"/>
    <property type="molecule type" value="Genomic_DNA"/>
</dbReference>
<dbReference type="PANTHER" id="PTHR43501:SF1">
    <property type="entry name" value="CYTOSOL NON-SPECIFIC DIPEPTIDASE"/>
    <property type="match status" value="1"/>
</dbReference>
<dbReference type="SUPFAM" id="SSF53187">
    <property type="entry name" value="Zn-dependent exopeptidases"/>
    <property type="match status" value="1"/>
</dbReference>
<dbReference type="KEGG" id="mng:MNEG_12161"/>
<proteinExistence type="predicted"/>
<name>A0A0D2LWD1_9CHLO</name>
<evidence type="ECO:0000313" key="3">
    <source>
        <dbReference type="Proteomes" id="UP000054498"/>
    </source>
</evidence>
<dbReference type="GO" id="GO:0070573">
    <property type="term" value="F:metallodipeptidase activity"/>
    <property type="evidence" value="ECO:0007669"/>
    <property type="project" value="TreeGrafter"/>
</dbReference>
<dbReference type="GO" id="GO:0030151">
    <property type="term" value="F:molybdenum ion binding"/>
    <property type="evidence" value="ECO:0007669"/>
    <property type="project" value="InterPro"/>
</dbReference>
<dbReference type="InterPro" id="IPR001160">
    <property type="entry name" value="Peptidase_M20C"/>
</dbReference>
<evidence type="ECO:0000313" key="2">
    <source>
        <dbReference type="EMBL" id="KIY95799.1"/>
    </source>
</evidence>
<gene>
    <name evidence="2" type="ORF">MNEG_12161</name>
</gene>
<dbReference type="EC" id="3.4.13.20" evidence="2"/>
<dbReference type="Proteomes" id="UP000054498">
    <property type="component" value="Unassembled WGS sequence"/>
</dbReference>
<keyword evidence="3" id="KW-1185">Reference proteome</keyword>
<dbReference type="STRING" id="145388.A0A0D2LWD1"/>
<dbReference type="RefSeq" id="XP_013894819.1">
    <property type="nucleotide sequence ID" value="XM_014039365.1"/>
</dbReference>
<sequence length="159" mass="16559">MSPALPGLVETSTNLASVKPIGSSGGRAAYSIINTTRSSIPAALTAERSRIAALARMAGAEVHQPGTYPGWAPNTRSPLLALTQEVLRKACGREPEVTAIHAGLECGVLGSVLGGDVDMVSYGPNIFGAHSPAERLEVATVQPFWEATLTLLGELANRR</sequence>
<organism evidence="2 3">
    <name type="scientific">Monoraphidium neglectum</name>
    <dbReference type="NCBI Taxonomy" id="145388"/>
    <lineage>
        <taxon>Eukaryota</taxon>
        <taxon>Viridiplantae</taxon>
        <taxon>Chlorophyta</taxon>
        <taxon>core chlorophytes</taxon>
        <taxon>Chlorophyceae</taxon>
        <taxon>CS clade</taxon>
        <taxon>Sphaeropleales</taxon>
        <taxon>Selenastraceae</taxon>
        <taxon>Monoraphidium</taxon>
    </lineage>
</organism>
<dbReference type="OrthoDB" id="191370at2759"/>
<keyword evidence="2" id="KW-0645">Protease</keyword>
<dbReference type="GO" id="GO:0005829">
    <property type="term" value="C:cytosol"/>
    <property type="evidence" value="ECO:0007669"/>
    <property type="project" value="TreeGrafter"/>
</dbReference>
<feature type="domain" description="MOSC" evidence="1">
    <location>
        <begin position="46"/>
        <end position="159"/>
    </location>
</feature>
<dbReference type="PROSITE" id="PS51340">
    <property type="entry name" value="MOSC"/>
    <property type="match status" value="1"/>
</dbReference>
<dbReference type="PANTHER" id="PTHR43501">
    <property type="entry name" value="CYTOSOL NON-SPECIFIC DIPEPTIDASE"/>
    <property type="match status" value="1"/>
</dbReference>
<accession>A0A0D2LWD1</accession>
<dbReference type="GO" id="GO:0030170">
    <property type="term" value="F:pyridoxal phosphate binding"/>
    <property type="evidence" value="ECO:0007669"/>
    <property type="project" value="InterPro"/>
</dbReference>
<dbReference type="AlphaFoldDB" id="A0A0D2LWD1"/>
<keyword evidence="2" id="KW-0224">Dipeptidase</keyword>
<dbReference type="InterPro" id="IPR005302">
    <property type="entry name" value="MoCF_Sase_C"/>
</dbReference>
<dbReference type="GO" id="GO:0006508">
    <property type="term" value="P:proteolysis"/>
    <property type="evidence" value="ECO:0007669"/>
    <property type="project" value="InterPro"/>
</dbReference>
<reference evidence="2 3" key="1">
    <citation type="journal article" date="2013" name="BMC Genomics">
        <title>Reconstruction of the lipid metabolism for the microalga Monoraphidium neglectum from its genome sequence reveals characteristics suitable for biofuel production.</title>
        <authorList>
            <person name="Bogen C."/>
            <person name="Al-Dilaimi A."/>
            <person name="Albersmeier A."/>
            <person name="Wichmann J."/>
            <person name="Grundmann M."/>
            <person name="Rupp O."/>
            <person name="Lauersen K.J."/>
            <person name="Blifernez-Klassen O."/>
            <person name="Kalinowski J."/>
            <person name="Goesmann A."/>
            <person name="Mussgnug J.H."/>
            <person name="Kruse O."/>
        </authorList>
    </citation>
    <scope>NUCLEOTIDE SEQUENCE [LARGE SCALE GENOMIC DNA]</scope>
    <source>
        <strain evidence="2 3">SAG 48.87</strain>
    </source>
</reference>
<dbReference type="Gene3D" id="3.40.630.10">
    <property type="entry name" value="Zn peptidases"/>
    <property type="match status" value="1"/>
</dbReference>
<dbReference type="FunFam" id="3.40.630.10:FF:000018">
    <property type="entry name" value="Aminoacyl-histidine dipeptidase PepD"/>
    <property type="match status" value="1"/>
</dbReference>